<sequence>MPSYYFRKPFIELTDKSQREMLRNIETAAFNWRKDNLLLCIPRDMVPYKVSIPEDEFVEREHDPNEWGFSLIRSLRRFSDQTKGNLPKAQETLRAALEQQRDESLTIKTVETARIIMRRQHATVEPPRRAEPTLQADSAPLSTFTFAPLRPPQPSLQGLFHHGLPPLEPHRPTNGLPTLEPFGFARGYQQPRQGDASSGALIENVPPEPQRYPSISRHEASPAERPWGFTISNGRRTPRPMNSSSSVPSVPQSTRPASRHETYLPPTPLSRSSVSRSTASNQAFSSNQLEQPRIESGEAFGEHRPTLEPREENSPSSKPVVKLENGPEVDGNAVTRAESLKILKLREKHLEDKIEFLEDKAKLSAIKLERALAEDQRALAEKRARGATAHLAILIDDNENDDNDGPNTTQPTRRRDRESSHGVDSDGGQPTRRRDQRPSHGMLSVPGNSGSSQEPNLSFS</sequence>
<feature type="compositionally biased region" description="Low complexity" evidence="2">
    <location>
        <begin position="243"/>
        <end position="253"/>
    </location>
</feature>
<evidence type="ECO:0000313" key="4">
    <source>
        <dbReference type="Proteomes" id="UP000799750"/>
    </source>
</evidence>
<feature type="region of interest" description="Disordered" evidence="2">
    <location>
        <begin position="393"/>
        <end position="460"/>
    </location>
</feature>
<gene>
    <name evidence="3" type="ORF">BU16DRAFT_539845</name>
</gene>
<accession>A0A6A6QUH4</accession>
<organism evidence="3 4">
    <name type="scientific">Lophium mytilinum</name>
    <dbReference type="NCBI Taxonomy" id="390894"/>
    <lineage>
        <taxon>Eukaryota</taxon>
        <taxon>Fungi</taxon>
        <taxon>Dikarya</taxon>
        <taxon>Ascomycota</taxon>
        <taxon>Pezizomycotina</taxon>
        <taxon>Dothideomycetes</taxon>
        <taxon>Pleosporomycetidae</taxon>
        <taxon>Mytilinidiales</taxon>
        <taxon>Mytilinidiaceae</taxon>
        <taxon>Lophium</taxon>
    </lineage>
</organism>
<feature type="region of interest" description="Disordered" evidence="2">
    <location>
        <begin position="185"/>
        <end position="335"/>
    </location>
</feature>
<dbReference type="AlphaFoldDB" id="A0A6A6QUH4"/>
<feature type="compositionally biased region" description="Basic and acidic residues" evidence="2">
    <location>
        <begin position="413"/>
        <end position="424"/>
    </location>
</feature>
<feature type="coiled-coil region" evidence="1">
    <location>
        <begin position="340"/>
        <end position="385"/>
    </location>
</feature>
<feature type="compositionally biased region" description="Basic and acidic residues" evidence="2">
    <location>
        <begin position="292"/>
        <end position="313"/>
    </location>
</feature>
<feature type="compositionally biased region" description="Low complexity" evidence="2">
    <location>
        <begin position="269"/>
        <end position="280"/>
    </location>
</feature>
<feature type="compositionally biased region" description="Polar residues" evidence="2">
    <location>
        <begin position="446"/>
        <end position="460"/>
    </location>
</feature>
<evidence type="ECO:0000256" key="1">
    <source>
        <dbReference type="SAM" id="Coils"/>
    </source>
</evidence>
<evidence type="ECO:0000313" key="3">
    <source>
        <dbReference type="EMBL" id="KAF2494567.1"/>
    </source>
</evidence>
<reference evidence="3" key="1">
    <citation type="journal article" date="2020" name="Stud. Mycol.">
        <title>101 Dothideomycetes genomes: a test case for predicting lifestyles and emergence of pathogens.</title>
        <authorList>
            <person name="Haridas S."/>
            <person name="Albert R."/>
            <person name="Binder M."/>
            <person name="Bloem J."/>
            <person name="Labutti K."/>
            <person name="Salamov A."/>
            <person name="Andreopoulos B."/>
            <person name="Baker S."/>
            <person name="Barry K."/>
            <person name="Bills G."/>
            <person name="Bluhm B."/>
            <person name="Cannon C."/>
            <person name="Castanera R."/>
            <person name="Culley D."/>
            <person name="Daum C."/>
            <person name="Ezra D."/>
            <person name="Gonzalez J."/>
            <person name="Henrissat B."/>
            <person name="Kuo A."/>
            <person name="Liang C."/>
            <person name="Lipzen A."/>
            <person name="Lutzoni F."/>
            <person name="Magnuson J."/>
            <person name="Mondo S."/>
            <person name="Nolan M."/>
            <person name="Ohm R."/>
            <person name="Pangilinan J."/>
            <person name="Park H.-J."/>
            <person name="Ramirez L."/>
            <person name="Alfaro M."/>
            <person name="Sun H."/>
            <person name="Tritt A."/>
            <person name="Yoshinaga Y."/>
            <person name="Zwiers L.-H."/>
            <person name="Turgeon B."/>
            <person name="Goodwin S."/>
            <person name="Spatafora J."/>
            <person name="Crous P."/>
            <person name="Grigoriev I."/>
        </authorList>
    </citation>
    <scope>NUCLEOTIDE SEQUENCE</scope>
    <source>
        <strain evidence="3">CBS 269.34</strain>
    </source>
</reference>
<dbReference type="EMBL" id="MU004190">
    <property type="protein sequence ID" value="KAF2494567.1"/>
    <property type="molecule type" value="Genomic_DNA"/>
</dbReference>
<evidence type="ECO:0000256" key="2">
    <source>
        <dbReference type="SAM" id="MobiDB-lite"/>
    </source>
</evidence>
<keyword evidence="4" id="KW-1185">Reference proteome</keyword>
<feature type="compositionally biased region" description="Polar residues" evidence="2">
    <location>
        <begin position="281"/>
        <end position="290"/>
    </location>
</feature>
<proteinExistence type="predicted"/>
<name>A0A6A6QUH4_9PEZI</name>
<protein>
    <submittedName>
        <fullName evidence="3">Uncharacterized protein</fullName>
    </submittedName>
</protein>
<keyword evidence="1" id="KW-0175">Coiled coil</keyword>
<dbReference type="Proteomes" id="UP000799750">
    <property type="component" value="Unassembled WGS sequence"/>
</dbReference>